<protein>
    <recommendedName>
        <fullName evidence="8">mRNA-capping enzyme subunit beta</fullName>
        <ecNumber evidence="8">3.6.1.74</ecNumber>
    </recommendedName>
    <alternativeName>
        <fullName evidence="8">mRNA 5'-phosphatase</fullName>
    </alternativeName>
    <alternativeName>
        <fullName evidence="8">mRNA 5'-triphosphate monophosphatase</fullName>
    </alternativeName>
</protein>
<dbReference type="GO" id="GO:0140818">
    <property type="term" value="F:mRNA 5'-triphosphate monophosphatase activity"/>
    <property type="evidence" value="ECO:0007669"/>
    <property type="project" value="UniProtKB-EC"/>
</dbReference>
<comment type="cofactor">
    <cofactor evidence="1 8">
        <name>Mg(2+)</name>
        <dbReference type="ChEBI" id="CHEBI:18420"/>
    </cofactor>
</comment>
<comment type="similarity">
    <text evidence="3 8">Belongs to the fungal TPase family.</text>
</comment>
<dbReference type="InterPro" id="IPR033469">
    <property type="entry name" value="CYTH-like_dom_sf"/>
</dbReference>
<feature type="compositionally biased region" description="Low complexity" evidence="9">
    <location>
        <begin position="43"/>
        <end position="54"/>
    </location>
</feature>
<dbReference type="InterPro" id="IPR040343">
    <property type="entry name" value="Cet1/Ctl1"/>
</dbReference>
<comment type="caution">
    <text evidence="11">The sequence shown here is derived from an EMBL/GenBank/DDBJ whole genome shotgun (WGS) entry which is preliminary data.</text>
</comment>
<reference evidence="11" key="2">
    <citation type="submission" date="2021-01" db="EMBL/GenBank/DDBJ databases">
        <authorList>
            <person name="Schikora-Tamarit M.A."/>
        </authorList>
    </citation>
    <scope>NUCLEOTIDE SEQUENCE</scope>
    <source>
        <strain evidence="11">CBS2887</strain>
    </source>
</reference>
<evidence type="ECO:0000256" key="9">
    <source>
        <dbReference type="SAM" id="MobiDB-lite"/>
    </source>
</evidence>
<reference evidence="11" key="1">
    <citation type="journal article" date="2021" name="Open Biol.">
        <title>Shared evolutionary footprints suggest mitochondrial oxidative damage underlies multiple complex I losses in fungi.</title>
        <authorList>
            <person name="Schikora-Tamarit M.A."/>
            <person name="Marcet-Houben M."/>
            <person name="Nosek J."/>
            <person name="Gabaldon T."/>
        </authorList>
    </citation>
    <scope>NUCLEOTIDE SEQUENCE</scope>
    <source>
        <strain evidence="11">CBS2887</strain>
    </source>
</reference>
<evidence type="ECO:0000256" key="2">
    <source>
        <dbReference type="ARBA" id="ARBA00004123"/>
    </source>
</evidence>
<dbReference type="PANTHER" id="PTHR28118">
    <property type="entry name" value="POLYNUCLEOTIDE 5'-TRIPHOSPHATASE-RELATED"/>
    <property type="match status" value="1"/>
</dbReference>
<feature type="domain" description="mRNA triphosphatase Cet1-like" evidence="10">
    <location>
        <begin position="250"/>
        <end position="465"/>
    </location>
</feature>
<evidence type="ECO:0000313" key="12">
    <source>
        <dbReference type="Proteomes" id="UP000774326"/>
    </source>
</evidence>
<name>A0A9P8Q6T6_WICPI</name>
<dbReference type="CDD" id="cd07470">
    <property type="entry name" value="CYTH-like_mRNA_RTPase"/>
    <property type="match status" value="1"/>
</dbReference>
<organism evidence="11 12">
    <name type="scientific">Wickerhamomyces pijperi</name>
    <name type="common">Yeast</name>
    <name type="synonym">Pichia pijperi</name>
    <dbReference type="NCBI Taxonomy" id="599730"/>
    <lineage>
        <taxon>Eukaryota</taxon>
        <taxon>Fungi</taxon>
        <taxon>Dikarya</taxon>
        <taxon>Ascomycota</taxon>
        <taxon>Saccharomycotina</taxon>
        <taxon>Saccharomycetes</taxon>
        <taxon>Phaffomycetales</taxon>
        <taxon>Wickerhamomycetaceae</taxon>
        <taxon>Wickerhamomyces</taxon>
    </lineage>
</organism>
<keyword evidence="12" id="KW-1185">Reference proteome</keyword>
<evidence type="ECO:0000313" key="11">
    <source>
        <dbReference type="EMBL" id="KAH3685412.1"/>
    </source>
</evidence>
<dbReference type="Pfam" id="PF02940">
    <property type="entry name" value="mRNA_triPase"/>
    <property type="match status" value="1"/>
</dbReference>
<proteinExistence type="inferred from homology"/>
<dbReference type="Gene3D" id="3.20.100.10">
    <property type="entry name" value="mRNA triphosphatase Cet1-like"/>
    <property type="match status" value="1"/>
</dbReference>
<dbReference type="OrthoDB" id="272147at2759"/>
<comment type="subunit">
    <text evidence="8">Heterodimer. The mRNA-capping enzyme is composed of two separate chains alpha and beta, respectively a mRNA guanylyltransferase and an mRNA 5'-triphosphate monophosphatase.</text>
</comment>
<evidence type="ECO:0000256" key="3">
    <source>
        <dbReference type="ARBA" id="ARBA00006345"/>
    </source>
</evidence>
<dbReference type="InterPro" id="IPR004206">
    <property type="entry name" value="mRNA_triPase_Cet1"/>
</dbReference>
<dbReference type="Proteomes" id="UP000774326">
    <property type="component" value="Unassembled WGS sequence"/>
</dbReference>
<keyword evidence="6 8" id="KW-0539">Nucleus</keyword>
<evidence type="ECO:0000256" key="8">
    <source>
        <dbReference type="RuleBase" id="RU367053"/>
    </source>
</evidence>
<dbReference type="AlphaFoldDB" id="A0A9P8Q6T6"/>
<feature type="compositionally biased region" description="Basic and acidic residues" evidence="9">
    <location>
        <begin position="13"/>
        <end position="24"/>
    </location>
</feature>
<keyword evidence="4 8" id="KW-0507">mRNA processing</keyword>
<comment type="function">
    <text evidence="8">First step of mRNA capping. Converts the 5'-triphosphate end of a nascent mRNA chain into a diphosphate end.</text>
</comment>
<feature type="compositionally biased region" description="Basic and acidic residues" evidence="9">
    <location>
        <begin position="122"/>
        <end position="169"/>
    </location>
</feature>
<accession>A0A9P8Q6T6</accession>
<dbReference type="EC" id="3.6.1.74" evidence="8"/>
<dbReference type="GO" id="GO:0004651">
    <property type="term" value="F:polynucleotide 5'-phosphatase activity"/>
    <property type="evidence" value="ECO:0007669"/>
    <property type="project" value="UniProtKB-UniRule"/>
</dbReference>
<comment type="catalytic activity">
    <reaction evidence="7">
        <text>a 5'-end triphospho-ribonucleoside in mRNA + H2O = a 5'-end diphospho-ribonucleoside in mRNA + phosphate + H(+)</text>
        <dbReference type="Rhea" id="RHEA:67004"/>
        <dbReference type="Rhea" id="RHEA-COMP:17164"/>
        <dbReference type="Rhea" id="RHEA-COMP:17165"/>
        <dbReference type="ChEBI" id="CHEBI:15377"/>
        <dbReference type="ChEBI" id="CHEBI:15378"/>
        <dbReference type="ChEBI" id="CHEBI:43474"/>
        <dbReference type="ChEBI" id="CHEBI:167616"/>
        <dbReference type="ChEBI" id="CHEBI:167618"/>
        <dbReference type="EC" id="3.6.1.74"/>
    </reaction>
    <physiologicalReaction direction="left-to-right" evidence="7">
        <dbReference type="Rhea" id="RHEA:67005"/>
    </physiologicalReaction>
</comment>
<keyword evidence="5 8" id="KW-0378">Hydrolase</keyword>
<dbReference type="SUPFAM" id="SSF55154">
    <property type="entry name" value="CYTH-like phosphatases"/>
    <property type="match status" value="1"/>
</dbReference>
<evidence type="ECO:0000259" key="10">
    <source>
        <dbReference type="Pfam" id="PF02940"/>
    </source>
</evidence>
<evidence type="ECO:0000256" key="1">
    <source>
        <dbReference type="ARBA" id="ARBA00001946"/>
    </source>
</evidence>
<keyword evidence="8" id="KW-0506">mRNA capping</keyword>
<gene>
    <name evidence="11" type="ORF">WICPIJ_003616</name>
</gene>
<sequence>MDLKNLVAPTSSGDKEPVSPDFQHRAPSIINLVNPPSSSEGGATSNANFNSTSNRPSITSITNDNDVDVNGNKTPSMARKMSHHSLDNAMSDNEAPPPVRRQPSLADMLGSMGNASEDEIEEPKYEDEHEDPKPITVTDKKDEESKEDKAEPIPEASKPETTDLKRPLETDTTTPEESSEPKRQQTQTTNKPKKYDQPPIWAQKWVSKTAKIRRFQSNIPANATAVASQKDPNVSSLGGLYSIKGVRPYNDIARRISQWIYVNLNNTRQEDREHLELEIKLGRIIDPRTTKRINIPVVSECVLSEDFSVGSRFEAGLEEHEWKKLKKYISDMMALDKKKFKSLQSDTVDQQFRDATPGHLPRKFRVSRDSKTSRVMEVIEKKRIASLFVHCPDLACDFRLSLSLESPFPRDFADKFQDKSAENERAKKRLSIDHELTNTRFDITEVVQKEKNGKQVKLFEFELEVHMKVLLAAFDALNQDNDNNMPFQEVPDILMDNARILNRYLSK</sequence>
<dbReference type="GO" id="GO:0006370">
    <property type="term" value="P:7-methylguanosine mRNA capping"/>
    <property type="evidence" value="ECO:0007669"/>
    <property type="project" value="UniProtKB-UniRule"/>
</dbReference>
<dbReference type="InterPro" id="IPR037009">
    <property type="entry name" value="mRNA_triPase_Cet1_sf"/>
</dbReference>
<dbReference type="PANTHER" id="PTHR28118:SF1">
    <property type="entry name" value="POLYNUCLEOTIDE 5'-TRIPHOSPHATASE CTL1-RELATED"/>
    <property type="match status" value="1"/>
</dbReference>
<feature type="compositionally biased region" description="Polar residues" evidence="9">
    <location>
        <begin position="55"/>
        <end position="64"/>
    </location>
</feature>
<dbReference type="EMBL" id="JAEUBG010002028">
    <property type="protein sequence ID" value="KAH3685412.1"/>
    <property type="molecule type" value="Genomic_DNA"/>
</dbReference>
<evidence type="ECO:0000256" key="6">
    <source>
        <dbReference type="ARBA" id="ARBA00023242"/>
    </source>
</evidence>
<evidence type="ECO:0000256" key="7">
    <source>
        <dbReference type="ARBA" id="ARBA00047740"/>
    </source>
</evidence>
<comment type="subcellular location">
    <subcellularLocation>
        <location evidence="2 8">Nucleus</location>
    </subcellularLocation>
</comment>
<evidence type="ECO:0000256" key="4">
    <source>
        <dbReference type="ARBA" id="ARBA00022664"/>
    </source>
</evidence>
<dbReference type="GO" id="GO:0031533">
    <property type="term" value="C:mRNA capping enzyme complex"/>
    <property type="evidence" value="ECO:0007669"/>
    <property type="project" value="UniProtKB-UniRule"/>
</dbReference>
<feature type="region of interest" description="Disordered" evidence="9">
    <location>
        <begin position="1"/>
        <end position="200"/>
    </location>
</feature>
<evidence type="ECO:0000256" key="5">
    <source>
        <dbReference type="ARBA" id="ARBA00022801"/>
    </source>
</evidence>